<evidence type="ECO:0000313" key="2">
    <source>
        <dbReference type="EMBL" id="KAF2457571.1"/>
    </source>
</evidence>
<proteinExistence type="predicted"/>
<sequence>MKRSVVSDGSIRIAPKTSTRTAYAPAGNTRSPPQIGALILPMGPIPVSMFGLVQMLIANSRKWGFAGSDQNDVDAQRRKVSVEIIWRLELSEMQREKPGHSRHSTPHIHVLRLHNALLFPKSGPRAQPMTATDAGLGDQRENCVMNPSRSTNQDRAMRSRSREGKASPHARILGMSQALRHRRRRLRGMTSGGRSGLGDGDASVPNAPRAAQADGQERGGTGAGRAC</sequence>
<keyword evidence="3" id="KW-1185">Reference proteome</keyword>
<evidence type="ECO:0000256" key="1">
    <source>
        <dbReference type="SAM" id="MobiDB-lite"/>
    </source>
</evidence>
<dbReference type="AlphaFoldDB" id="A0A6A6P0K7"/>
<feature type="compositionally biased region" description="Gly residues" evidence="1">
    <location>
        <begin position="218"/>
        <end position="227"/>
    </location>
</feature>
<protein>
    <submittedName>
        <fullName evidence="2">Uncharacterized protein</fullName>
    </submittedName>
</protein>
<organism evidence="2 3">
    <name type="scientific">Lineolata rhizophorae</name>
    <dbReference type="NCBI Taxonomy" id="578093"/>
    <lineage>
        <taxon>Eukaryota</taxon>
        <taxon>Fungi</taxon>
        <taxon>Dikarya</taxon>
        <taxon>Ascomycota</taxon>
        <taxon>Pezizomycotina</taxon>
        <taxon>Dothideomycetes</taxon>
        <taxon>Dothideomycetes incertae sedis</taxon>
        <taxon>Lineolatales</taxon>
        <taxon>Lineolataceae</taxon>
        <taxon>Lineolata</taxon>
    </lineage>
</organism>
<gene>
    <name evidence="2" type="ORF">BDY21DRAFT_29067</name>
</gene>
<reference evidence="2" key="1">
    <citation type="journal article" date="2020" name="Stud. Mycol.">
        <title>101 Dothideomycetes genomes: a test case for predicting lifestyles and emergence of pathogens.</title>
        <authorList>
            <person name="Haridas S."/>
            <person name="Albert R."/>
            <person name="Binder M."/>
            <person name="Bloem J."/>
            <person name="Labutti K."/>
            <person name="Salamov A."/>
            <person name="Andreopoulos B."/>
            <person name="Baker S."/>
            <person name="Barry K."/>
            <person name="Bills G."/>
            <person name="Bluhm B."/>
            <person name="Cannon C."/>
            <person name="Castanera R."/>
            <person name="Culley D."/>
            <person name="Daum C."/>
            <person name="Ezra D."/>
            <person name="Gonzalez J."/>
            <person name="Henrissat B."/>
            <person name="Kuo A."/>
            <person name="Liang C."/>
            <person name="Lipzen A."/>
            <person name="Lutzoni F."/>
            <person name="Magnuson J."/>
            <person name="Mondo S."/>
            <person name="Nolan M."/>
            <person name="Ohm R."/>
            <person name="Pangilinan J."/>
            <person name="Park H.-J."/>
            <person name="Ramirez L."/>
            <person name="Alfaro M."/>
            <person name="Sun H."/>
            <person name="Tritt A."/>
            <person name="Yoshinaga Y."/>
            <person name="Zwiers L.-H."/>
            <person name="Turgeon B."/>
            <person name="Goodwin S."/>
            <person name="Spatafora J."/>
            <person name="Crous P."/>
            <person name="Grigoriev I."/>
        </authorList>
    </citation>
    <scope>NUCLEOTIDE SEQUENCE</scope>
    <source>
        <strain evidence="2">ATCC 16933</strain>
    </source>
</reference>
<dbReference type="EMBL" id="MU001680">
    <property type="protein sequence ID" value="KAF2457571.1"/>
    <property type="molecule type" value="Genomic_DNA"/>
</dbReference>
<feature type="region of interest" description="Disordered" evidence="1">
    <location>
        <begin position="124"/>
        <end position="227"/>
    </location>
</feature>
<evidence type="ECO:0000313" key="3">
    <source>
        <dbReference type="Proteomes" id="UP000799766"/>
    </source>
</evidence>
<accession>A0A6A6P0K7</accession>
<feature type="compositionally biased region" description="Basic and acidic residues" evidence="1">
    <location>
        <begin position="155"/>
        <end position="166"/>
    </location>
</feature>
<dbReference type="Proteomes" id="UP000799766">
    <property type="component" value="Unassembled WGS sequence"/>
</dbReference>
<feature type="compositionally biased region" description="Polar residues" evidence="1">
    <location>
        <begin position="145"/>
        <end position="154"/>
    </location>
</feature>
<feature type="compositionally biased region" description="Gly residues" evidence="1">
    <location>
        <begin position="190"/>
        <end position="199"/>
    </location>
</feature>
<name>A0A6A6P0K7_9PEZI</name>